<comment type="caution">
    <text evidence="3">The sequence shown here is derived from an EMBL/GenBank/DDBJ whole genome shotgun (WGS) entry which is preliminary data.</text>
</comment>
<feature type="region of interest" description="Disordered" evidence="1">
    <location>
        <begin position="124"/>
        <end position="143"/>
    </location>
</feature>
<evidence type="ECO:0000313" key="4">
    <source>
        <dbReference type="Proteomes" id="UP001284601"/>
    </source>
</evidence>
<organism evidence="3 4">
    <name type="scientific">Conexibacter stalactiti</name>
    <dbReference type="NCBI Taxonomy" id="1940611"/>
    <lineage>
        <taxon>Bacteria</taxon>
        <taxon>Bacillati</taxon>
        <taxon>Actinomycetota</taxon>
        <taxon>Thermoleophilia</taxon>
        <taxon>Solirubrobacterales</taxon>
        <taxon>Conexibacteraceae</taxon>
        <taxon>Conexibacter</taxon>
    </lineage>
</organism>
<evidence type="ECO:0000313" key="3">
    <source>
        <dbReference type="EMBL" id="MDW5597597.1"/>
    </source>
</evidence>
<proteinExistence type="predicted"/>
<protein>
    <submittedName>
        <fullName evidence="3">Uncharacterized protein</fullName>
    </submittedName>
</protein>
<sequence>MLRPLPPALAALAAAALLSPAAATAAPPACRAGSLTVQITTGKGSARTLCKRLPARAPAATPRRVALGMLPSARELRAALPARRRAALPLAKLRRLDSTLDRLAGRRLAAAALAADGPATGSGADCSARPTFTIDPRRSNGGGVDAVATGGGWTSGSGSTRGSLVEVAADVRAAGGTITGTQTSKDCISWDPCPDANGIVHGTLENTTIEAYVGRVRGGTVRLRTEVKVTAKLTARVGDDARVKTFDAVVDGALESSSSSTETGRRARHAPTRVVRLHATWTGIDPRAPRGALERVADGAARGAKGARLSDAEFKIAGNLYGLARLLLGNQAPRALLDAEGNWNRGRCLTVVLTPANPEVTPGQRVDVRIEVKRPDGSEAGVPFTLTPYDGAVGPPTGTTPATVTWTAPQQLDRGTFTTFEVAVTSRQGKAEGFHQAHAAPQVPWYRITFSGEGSYQRHEMGDGNPQVDARHLFAWRSTTAARFPFFDELPAGTPSIVNTDATELTGTLDGWRTDGAGRRGCGTTPESGAGIVGVVRQTRTADGGFDVAITPFPWLHPVGGIQLECDSGAFHFWTRGTRAAMTFGFHLSKAQLDARQPIVLEARPQQPLEADCYGGEANGDWACEQSVQWSGSVRLDPIDPAPTRTG</sequence>
<dbReference type="EMBL" id="JAWSTH010000095">
    <property type="protein sequence ID" value="MDW5597597.1"/>
    <property type="molecule type" value="Genomic_DNA"/>
</dbReference>
<accession>A0ABU4HW98</accession>
<keyword evidence="2" id="KW-0732">Signal</keyword>
<name>A0ABU4HW98_9ACTN</name>
<evidence type="ECO:0000256" key="1">
    <source>
        <dbReference type="SAM" id="MobiDB-lite"/>
    </source>
</evidence>
<feature type="signal peptide" evidence="2">
    <location>
        <begin position="1"/>
        <end position="25"/>
    </location>
</feature>
<dbReference type="Proteomes" id="UP001284601">
    <property type="component" value="Unassembled WGS sequence"/>
</dbReference>
<reference evidence="4" key="1">
    <citation type="submission" date="2023-07" db="EMBL/GenBank/DDBJ databases">
        <title>Conexibacter stalactiti sp. nov., isolated from stalactites in a lava cave and emended description of the genus Conexibacter.</title>
        <authorList>
            <person name="Lee S.D."/>
        </authorList>
    </citation>
    <scope>NUCLEOTIDE SEQUENCE [LARGE SCALE GENOMIC DNA]</scope>
    <source>
        <strain evidence="4">KCTC 39840</strain>
    </source>
</reference>
<evidence type="ECO:0000256" key="2">
    <source>
        <dbReference type="SAM" id="SignalP"/>
    </source>
</evidence>
<keyword evidence="4" id="KW-1185">Reference proteome</keyword>
<gene>
    <name evidence="3" type="ORF">R7226_24820</name>
</gene>
<feature type="chain" id="PRO_5047415802" evidence="2">
    <location>
        <begin position="26"/>
        <end position="647"/>
    </location>
</feature>
<dbReference type="RefSeq" id="WP_318600063.1">
    <property type="nucleotide sequence ID" value="NZ_JAWSTH010000095.1"/>
</dbReference>